<comment type="caution">
    <text evidence="1">The sequence shown here is derived from an EMBL/GenBank/DDBJ whole genome shotgun (WGS) entry which is preliminary data.</text>
</comment>
<sequence length="80" mass="9120">MDDKNVRTQSFVDGIGYWNNCTKQYDKPIMACFDLVDNVFDAAPLFRGLLKIDVDVEDDKDDEDESREVFTFTVANSGDT</sequence>
<keyword evidence="2" id="KW-1185">Reference proteome</keyword>
<dbReference type="AlphaFoldDB" id="A0AAD3CNL1"/>
<dbReference type="EMBL" id="BLLK01000030">
    <property type="protein sequence ID" value="GFH49029.1"/>
    <property type="molecule type" value="Genomic_DNA"/>
</dbReference>
<reference evidence="1 2" key="1">
    <citation type="journal article" date="2021" name="Sci. Rep.">
        <title>The genome of the diatom Chaetoceros tenuissimus carries an ancient integrated fragment of an extant virus.</title>
        <authorList>
            <person name="Hongo Y."/>
            <person name="Kimura K."/>
            <person name="Takaki Y."/>
            <person name="Yoshida Y."/>
            <person name="Baba S."/>
            <person name="Kobayashi G."/>
            <person name="Nagasaki K."/>
            <person name="Hano T."/>
            <person name="Tomaru Y."/>
        </authorList>
    </citation>
    <scope>NUCLEOTIDE SEQUENCE [LARGE SCALE GENOMIC DNA]</scope>
    <source>
        <strain evidence="1 2">NIES-3715</strain>
    </source>
</reference>
<protein>
    <submittedName>
        <fullName evidence="1">Uncharacterized protein</fullName>
    </submittedName>
</protein>
<accession>A0AAD3CNL1</accession>
<evidence type="ECO:0000313" key="2">
    <source>
        <dbReference type="Proteomes" id="UP001054902"/>
    </source>
</evidence>
<gene>
    <name evidence="1" type="ORF">CTEN210_05505</name>
</gene>
<evidence type="ECO:0000313" key="1">
    <source>
        <dbReference type="EMBL" id="GFH49029.1"/>
    </source>
</evidence>
<proteinExistence type="predicted"/>
<organism evidence="1 2">
    <name type="scientific">Chaetoceros tenuissimus</name>
    <dbReference type="NCBI Taxonomy" id="426638"/>
    <lineage>
        <taxon>Eukaryota</taxon>
        <taxon>Sar</taxon>
        <taxon>Stramenopiles</taxon>
        <taxon>Ochrophyta</taxon>
        <taxon>Bacillariophyta</taxon>
        <taxon>Coscinodiscophyceae</taxon>
        <taxon>Chaetocerotophycidae</taxon>
        <taxon>Chaetocerotales</taxon>
        <taxon>Chaetocerotaceae</taxon>
        <taxon>Chaetoceros</taxon>
    </lineage>
</organism>
<dbReference type="Proteomes" id="UP001054902">
    <property type="component" value="Unassembled WGS sequence"/>
</dbReference>
<name>A0AAD3CNL1_9STRA</name>